<dbReference type="CDD" id="cd03674">
    <property type="entry name" value="NUDIX_Hydrolase"/>
    <property type="match status" value="1"/>
</dbReference>
<dbReference type="Proteomes" id="UP000034603">
    <property type="component" value="Unassembled WGS sequence"/>
</dbReference>
<name>A0A0G0K6D6_9BACT</name>
<gene>
    <name evidence="2" type="ORF">US62_C0023G0005</name>
</gene>
<comment type="caution">
    <text evidence="2">The sequence shown here is derived from an EMBL/GenBank/DDBJ whole genome shotgun (WGS) entry which is preliminary data.</text>
</comment>
<dbReference type="Pfam" id="PF00293">
    <property type="entry name" value="NUDIX"/>
    <property type="match status" value="1"/>
</dbReference>
<dbReference type="GO" id="GO:0016787">
    <property type="term" value="F:hydrolase activity"/>
    <property type="evidence" value="ECO:0007669"/>
    <property type="project" value="UniProtKB-KW"/>
</dbReference>
<proteinExistence type="predicted"/>
<evidence type="ECO:0000259" key="1">
    <source>
        <dbReference type="Pfam" id="PF00293"/>
    </source>
</evidence>
<dbReference type="EMBL" id="LBTR01000023">
    <property type="protein sequence ID" value="KKQ44619.1"/>
    <property type="molecule type" value="Genomic_DNA"/>
</dbReference>
<dbReference type="AlphaFoldDB" id="A0A0G0K6D6"/>
<accession>A0A0G0K6D6</accession>
<dbReference type="InterPro" id="IPR015797">
    <property type="entry name" value="NUDIX_hydrolase-like_dom_sf"/>
</dbReference>
<keyword evidence="2" id="KW-0378">Hydrolase</keyword>
<protein>
    <submittedName>
        <fullName evidence="2">NUDIX hydrolase</fullName>
    </submittedName>
</protein>
<evidence type="ECO:0000313" key="2">
    <source>
        <dbReference type="EMBL" id="KKQ44619.1"/>
    </source>
</evidence>
<feature type="domain" description="Nudix hydrolase" evidence="1">
    <location>
        <begin position="52"/>
        <end position="166"/>
    </location>
</feature>
<evidence type="ECO:0000313" key="3">
    <source>
        <dbReference type="Proteomes" id="UP000034603"/>
    </source>
</evidence>
<dbReference type="InterPro" id="IPR000086">
    <property type="entry name" value="NUDIX_hydrolase_dom"/>
</dbReference>
<dbReference type="SUPFAM" id="SSF55811">
    <property type="entry name" value="Nudix"/>
    <property type="match status" value="1"/>
</dbReference>
<organism evidence="2 3">
    <name type="scientific">Candidatus Woesebacteria bacterium GW2011_GWA1_37_8</name>
    <dbReference type="NCBI Taxonomy" id="1618546"/>
    <lineage>
        <taxon>Bacteria</taxon>
        <taxon>Candidatus Woeseibacteriota</taxon>
    </lineage>
</organism>
<reference evidence="2 3" key="1">
    <citation type="journal article" date="2015" name="Nature">
        <title>rRNA introns, odd ribosomes, and small enigmatic genomes across a large radiation of phyla.</title>
        <authorList>
            <person name="Brown C.T."/>
            <person name="Hug L.A."/>
            <person name="Thomas B.C."/>
            <person name="Sharon I."/>
            <person name="Castelle C.J."/>
            <person name="Singh A."/>
            <person name="Wilkins M.J."/>
            <person name="Williams K.H."/>
            <person name="Banfield J.F."/>
        </authorList>
    </citation>
    <scope>NUCLEOTIDE SEQUENCE [LARGE SCALE GENOMIC DNA]</scope>
</reference>
<dbReference type="Gene3D" id="3.90.79.10">
    <property type="entry name" value="Nucleoside Triphosphate Pyrophosphohydrolase"/>
    <property type="match status" value="1"/>
</dbReference>
<sequence length="184" mass="21900">MDRRKFTLGILKNHKGFDKQEEQSRQEIIRFVSSHKECFQNDFRLGHITGSAFVVDRKMEYTLLTHHIHLNRWFQFGGHSDGDWNSLEVAWREAHEESGLTTLEYVPGWKGIFDVDVHNILPREDMPEHKHYDIRILLTADMSEPYIISHESHDLQWIKLEEARKYNTQHAFLRLVTKTKCIKT</sequence>